<gene>
    <name evidence="1" type="ORF">I79_007456</name>
</gene>
<proteinExistence type="predicted"/>
<organism evidence="1 2">
    <name type="scientific">Cricetulus griseus</name>
    <name type="common">Chinese hamster</name>
    <name type="synonym">Cricetulus barabensis griseus</name>
    <dbReference type="NCBI Taxonomy" id="10029"/>
    <lineage>
        <taxon>Eukaryota</taxon>
        <taxon>Metazoa</taxon>
        <taxon>Chordata</taxon>
        <taxon>Craniata</taxon>
        <taxon>Vertebrata</taxon>
        <taxon>Euteleostomi</taxon>
        <taxon>Mammalia</taxon>
        <taxon>Eutheria</taxon>
        <taxon>Euarchontoglires</taxon>
        <taxon>Glires</taxon>
        <taxon>Rodentia</taxon>
        <taxon>Myomorpha</taxon>
        <taxon>Muroidea</taxon>
        <taxon>Cricetidae</taxon>
        <taxon>Cricetinae</taxon>
        <taxon>Cricetulus</taxon>
    </lineage>
</organism>
<dbReference type="InParanoid" id="G3HAK0"/>
<dbReference type="AlphaFoldDB" id="G3HAK0"/>
<evidence type="ECO:0000313" key="1">
    <source>
        <dbReference type="EMBL" id="EGV92677.1"/>
    </source>
</evidence>
<evidence type="ECO:0000313" key="2">
    <source>
        <dbReference type="Proteomes" id="UP000001075"/>
    </source>
</evidence>
<accession>G3HAK0</accession>
<name>G3HAK0_CRIGR</name>
<protein>
    <submittedName>
        <fullName evidence="1">Uncharacterized protein</fullName>
    </submittedName>
</protein>
<reference evidence="2" key="1">
    <citation type="journal article" date="2011" name="Nat. Biotechnol.">
        <title>The genomic sequence of the Chinese hamster ovary (CHO)-K1 cell line.</title>
        <authorList>
            <person name="Xu X."/>
            <person name="Nagarajan H."/>
            <person name="Lewis N.E."/>
            <person name="Pan S."/>
            <person name="Cai Z."/>
            <person name="Liu X."/>
            <person name="Chen W."/>
            <person name="Xie M."/>
            <person name="Wang W."/>
            <person name="Hammond S."/>
            <person name="Andersen M.R."/>
            <person name="Neff N."/>
            <person name="Passarelli B."/>
            <person name="Koh W."/>
            <person name="Fan H.C."/>
            <person name="Wang J."/>
            <person name="Gui Y."/>
            <person name="Lee K.H."/>
            <person name="Betenbaugh M.J."/>
            <person name="Quake S.R."/>
            <person name="Famili I."/>
            <person name="Palsson B.O."/>
            <person name="Wang J."/>
        </authorList>
    </citation>
    <scope>NUCLEOTIDE SEQUENCE [LARGE SCALE GENOMIC DNA]</scope>
    <source>
        <strain evidence="2">CHO K1 cell line</strain>
    </source>
</reference>
<sequence length="50" mass="5511">MAQWVKVLAAKPDDPASIPGTCIGENTFLQLFLDFKIHSMAELSPPPKTR</sequence>
<dbReference type="EMBL" id="JH000252">
    <property type="protein sequence ID" value="EGV92677.1"/>
    <property type="molecule type" value="Genomic_DNA"/>
</dbReference>
<dbReference type="Proteomes" id="UP000001075">
    <property type="component" value="Unassembled WGS sequence"/>
</dbReference>